<dbReference type="InterPro" id="IPR000241">
    <property type="entry name" value="RlmKL-like_Mtase"/>
</dbReference>
<organism evidence="2 3">
    <name type="scientific">Vitrella brassicaformis (strain CCMP3155)</name>
    <dbReference type="NCBI Taxonomy" id="1169540"/>
    <lineage>
        <taxon>Eukaryota</taxon>
        <taxon>Sar</taxon>
        <taxon>Alveolata</taxon>
        <taxon>Colpodellida</taxon>
        <taxon>Vitrellaceae</taxon>
        <taxon>Vitrella</taxon>
    </lineage>
</organism>
<evidence type="ECO:0000259" key="1">
    <source>
        <dbReference type="Pfam" id="PF01170"/>
    </source>
</evidence>
<dbReference type="CDD" id="cd02440">
    <property type="entry name" value="AdoMet_MTases"/>
    <property type="match status" value="1"/>
</dbReference>
<sequence length="430" mass="47362">MSDLGEWPAGLYKELLRHCPFLIAVYAFVGSSKLPPATDGENEGYADLVLSQLRHLVDQSGRWSSALTLKRMVLGGMRQEEGRTAPSRVRASCLRDGWHGGLTSETIMRQMSSWVHQKTGWIPSVRPDPSLRHHTLLCLVSYQETFMLLSLEDGEGHPHASIPMEQRPFLVSGTDRRVRLRPSTAHLMVRLALEQKRGRQGEGLVWLDPFCGIGTILLEAATVDRKGRMIGVDSDAACIDAFAANIQAAKDRQTTGDAHLSCYVGNALALSSTLPPSTPHVDMVVTDLPFHHRTTLTPLATTDTTTAAASWEALMDGALGEMMRVVHDDGVIVMLGPPRMAKWLTKVMRRARGNCQLRRPRTHAAPLPSHRTRADSLLRAASIVFNASWREAVFFAAFAGLWKGLTFLTVLFKAPTVQPAEPAPRREAEG</sequence>
<keyword evidence="3" id="KW-1185">Reference proteome</keyword>
<dbReference type="PANTHER" id="PTHR14911">
    <property type="entry name" value="THUMP DOMAIN-CONTAINING"/>
    <property type="match status" value="1"/>
</dbReference>
<dbReference type="InterPro" id="IPR029063">
    <property type="entry name" value="SAM-dependent_MTases_sf"/>
</dbReference>
<dbReference type="OrthoDB" id="2013972at2759"/>
<name>A0A0G4ESM2_VITBC</name>
<dbReference type="VEuPathDB" id="CryptoDB:Vbra_8104"/>
<dbReference type="GO" id="GO:0030488">
    <property type="term" value="P:tRNA methylation"/>
    <property type="evidence" value="ECO:0007669"/>
    <property type="project" value="TreeGrafter"/>
</dbReference>
<dbReference type="EMBL" id="CDMY01000304">
    <property type="protein sequence ID" value="CEM01002.1"/>
    <property type="molecule type" value="Genomic_DNA"/>
</dbReference>
<protein>
    <recommendedName>
        <fullName evidence="1">Ribosomal RNA large subunit methyltransferase K/L-like methyltransferase domain-containing protein</fullName>
    </recommendedName>
</protein>
<dbReference type="GO" id="GO:0016423">
    <property type="term" value="F:tRNA (guanine) methyltransferase activity"/>
    <property type="evidence" value="ECO:0007669"/>
    <property type="project" value="TreeGrafter"/>
</dbReference>
<evidence type="ECO:0000313" key="3">
    <source>
        <dbReference type="Proteomes" id="UP000041254"/>
    </source>
</evidence>
<dbReference type="Gene3D" id="3.40.50.150">
    <property type="entry name" value="Vaccinia Virus protein VP39"/>
    <property type="match status" value="1"/>
</dbReference>
<reference evidence="2 3" key="1">
    <citation type="submission" date="2014-11" db="EMBL/GenBank/DDBJ databases">
        <authorList>
            <person name="Zhu J."/>
            <person name="Qi W."/>
            <person name="Song R."/>
        </authorList>
    </citation>
    <scope>NUCLEOTIDE SEQUENCE [LARGE SCALE GENOMIC DNA]</scope>
</reference>
<dbReference type="Proteomes" id="UP000041254">
    <property type="component" value="Unassembled WGS sequence"/>
</dbReference>
<proteinExistence type="predicted"/>
<evidence type="ECO:0000313" key="2">
    <source>
        <dbReference type="EMBL" id="CEM01002.1"/>
    </source>
</evidence>
<dbReference type="Pfam" id="PF01170">
    <property type="entry name" value="UPF0020"/>
    <property type="match status" value="1"/>
</dbReference>
<feature type="domain" description="Ribosomal RNA large subunit methyltransferase K/L-like methyltransferase" evidence="1">
    <location>
        <begin position="180"/>
        <end position="338"/>
    </location>
</feature>
<gene>
    <name evidence="2" type="ORF">Vbra_8104</name>
</gene>
<accession>A0A0G4ESM2</accession>
<dbReference type="AlphaFoldDB" id="A0A0G4ESM2"/>
<dbReference type="GO" id="GO:0043527">
    <property type="term" value="C:tRNA methyltransferase complex"/>
    <property type="evidence" value="ECO:0007669"/>
    <property type="project" value="UniProtKB-ARBA"/>
</dbReference>
<dbReference type="SUPFAM" id="SSF53335">
    <property type="entry name" value="S-adenosyl-L-methionine-dependent methyltransferases"/>
    <property type="match status" value="1"/>
</dbReference>
<dbReference type="PANTHER" id="PTHR14911:SF13">
    <property type="entry name" value="TRNA (GUANINE(6)-N2)-METHYLTRANSFERASE THUMP3"/>
    <property type="match status" value="1"/>
</dbReference>
<dbReference type="InParanoid" id="A0A0G4ESM2"/>